<feature type="compositionally biased region" description="Polar residues" evidence="1">
    <location>
        <begin position="630"/>
        <end position="645"/>
    </location>
</feature>
<proteinExistence type="predicted"/>
<dbReference type="EMBL" id="JAPUFD010000009">
    <property type="protein sequence ID" value="MDI1489535.1"/>
    <property type="molecule type" value="Genomic_DNA"/>
</dbReference>
<dbReference type="PRINTS" id="PR01217">
    <property type="entry name" value="PRICHEXTENSN"/>
</dbReference>
<feature type="compositionally biased region" description="Low complexity" evidence="1">
    <location>
        <begin position="549"/>
        <end position="563"/>
    </location>
</feature>
<evidence type="ECO:0000256" key="1">
    <source>
        <dbReference type="SAM" id="MobiDB-lite"/>
    </source>
</evidence>
<evidence type="ECO:0000313" key="4">
    <source>
        <dbReference type="Proteomes" id="UP001161017"/>
    </source>
</evidence>
<dbReference type="AlphaFoldDB" id="A0AA43QN65"/>
<evidence type="ECO:0000256" key="2">
    <source>
        <dbReference type="SAM" id="SignalP"/>
    </source>
</evidence>
<keyword evidence="4" id="KW-1185">Reference proteome</keyword>
<feature type="compositionally biased region" description="Polar residues" evidence="1">
    <location>
        <begin position="613"/>
        <end position="623"/>
    </location>
</feature>
<organism evidence="3 4">
    <name type="scientific">Ramalina farinacea</name>
    <dbReference type="NCBI Taxonomy" id="258253"/>
    <lineage>
        <taxon>Eukaryota</taxon>
        <taxon>Fungi</taxon>
        <taxon>Dikarya</taxon>
        <taxon>Ascomycota</taxon>
        <taxon>Pezizomycotina</taxon>
        <taxon>Lecanoromycetes</taxon>
        <taxon>OSLEUM clade</taxon>
        <taxon>Lecanoromycetidae</taxon>
        <taxon>Lecanorales</taxon>
        <taxon>Lecanorineae</taxon>
        <taxon>Ramalinaceae</taxon>
        <taxon>Ramalina</taxon>
    </lineage>
</organism>
<feature type="region of interest" description="Disordered" evidence="1">
    <location>
        <begin position="541"/>
        <end position="693"/>
    </location>
</feature>
<feature type="chain" id="PRO_5041293719" evidence="2">
    <location>
        <begin position="20"/>
        <end position="726"/>
    </location>
</feature>
<gene>
    <name evidence="3" type="ORF">OHK93_008816</name>
</gene>
<feature type="compositionally biased region" description="Low complexity" evidence="1">
    <location>
        <begin position="675"/>
        <end position="685"/>
    </location>
</feature>
<accession>A0AA43QN65</accession>
<sequence>MYPAIFIILFFHLEQHKYAQDSSYIPFKLRNTHHYTFTLASTDSDHFNHFIHLFAKFEHPDHSAPGLDDSDHSYCSVSAIDKPELPDYSVSAIDESEPSNYSVSTLDDSWHSHPPTYALDHSETSYHSVHALHISKHSYHSITAFTRSEHSDCPIPAFDDSQYSYPSIHAFDYPEYPHSSVHALDNPQYPRASSVHALDDSKCPYPPSIHALDISQYPHPPIYAFDDSEYPHNSSDAKQQHDTVDYRYWGDTSVSTIPFTTSSTNIAVHVTHYQDTIITQTSTEISPFTSSILVTFDLAARLPTNGAGSGPVPTESQLDETQTVVYAQTINSPTNFFLYRTAKIILVPAVTDAAGQLTCVTTSTNYPSTYAATQSPIVFPGINSNAEAYFASSTAKPSVYTDLPLSTPYVAQAPTPTAPPPLPPVNLPSSGIYTQSAFNGIASGSDNSTGDGGGAYDVNESDYGWVSPFFIPFLAQDSNNLKKYPKLADCYPGGPSIDPGKVAALVPQSSFTNKLTNGLTSDTTFASGCFNTNNPGCKTVAPPAPTVTPPLAETEPSPSVTPVSTPPPPPPSTTPPPPPSVTPVQSSPPPPPSVTPPETTPPPPETTPPVPTNNPAQEPSSVLSEILSALQPTGETTPPAISSTSPQPPAISETPSTPSTTVSESPSTPLPPESITPSPSSVTPAGTSAVTTGPEAFSGAAVRRLGKPLWSSLGVALGCTLFMMAA</sequence>
<evidence type="ECO:0000313" key="3">
    <source>
        <dbReference type="EMBL" id="MDI1489535.1"/>
    </source>
</evidence>
<feature type="compositionally biased region" description="Low complexity" evidence="1">
    <location>
        <begin position="650"/>
        <end position="667"/>
    </location>
</feature>
<dbReference type="Proteomes" id="UP001161017">
    <property type="component" value="Unassembled WGS sequence"/>
</dbReference>
<reference evidence="3" key="1">
    <citation type="journal article" date="2023" name="Genome Biol. Evol.">
        <title>First Whole Genome Sequence and Flow Cytometry Genome Size Data for the Lichen-Forming Fungus Ramalina farinacea (Ascomycota).</title>
        <authorList>
            <person name="Llewellyn T."/>
            <person name="Mian S."/>
            <person name="Hill R."/>
            <person name="Leitch I.J."/>
            <person name="Gaya E."/>
        </authorList>
    </citation>
    <scope>NUCLEOTIDE SEQUENCE</scope>
    <source>
        <strain evidence="3">LIQ254RAFAR</strain>
    </source>
</reference>
<keyword evidence="2" id="KW-0732">Signal</keyword>
<comment type="caution">
    <text evidence="3">The sequence shown here is derived from an EMBL/GenBank/DDBJ whole genome shotgun (WGS) entry which is preliminary data.</text>
</comment>
<feature type="compositionally biased region" description="Pro residues" evidence="1">
    <location>
        <begin position="564"/>
        <end position="612"/>
    </location>
</feature>
<feature type="signal peptide" evidence="2">
    <location>
        <begin position="1"/>
        <end position="19"/>
    </location>
</feature>
<protein>
    <submittedName>
        <fullName evidence="3">Uncharacterized protein</fullName>
    </submittedName>
</protein>
<name>A0AA43QN65_9LECA</name>